<comment type="caution">
    <text evidence="1">The sequence shown here is derived from an EMBL/GenBank/DDBJ whole genome shotgun (WGS) entry which is preliminary data.</text>
</comment>
<gene>
    <name evidence="1" type="ORF">LOY88_004491</name>
</gene>
<organism evidence="1">
    <name type="scientific">Ophidiomyces ophidiicola</name>
    <dbReference type="NCBI Taxonomy" id="1387563"/>
    <lineage>
        <taxon>Eukaryota</taxon>
        <taxon>Fungi</taxon>
        <taxon>Dikarya</taxon>
        <taxon>Ascomycota</taxon>
        <taxon>Pezizomycotina</taxon>
        <taxon>Eurotiomycetes</taxon>
        <taxon>Eurotiomycetidae</taxon>
        <taxon>Onygenales</taxon>
        <taxon>Onygenaceae</taxon>
        <taxon>Ophidiomyces</taxon>
    </lineage>
</organism>
<dbReference type="EMBL" id="JALBCA010000068">
    <property type="protein sequence ID" value="KAI2384746.1"/>
    <property type="molecule type" value="Genomic_DNA"/>
</dbReference>
<sequence>MAAKKYWLGRGVLSLSSNIVVQCGFGISNGRASMQDYAYQHVDPAVVRIPKVYRFFEDWTTSRTIPDGYLFMENMPGKTICDLDEDSDNAVSRALTKRISEIALHLLSIKAPDGTPPGPVDGSPPNGYLWGDDGSDTAFASAAEWNLWLNKRLKVLNLSIDIIPCYPLVLCHGDLVRRNIIVLDDRENKNKDYEQRQLALVDWGHSALLPRVCELVAMFCYNDHGGYQYTNELLKITKEAIGLTEAEQECYKLLISARAMTLRYKNLNVWFSLLKSRGEVCYIQANPISPVTKMS</sequence>
<protein>
    <submittedName>
        <fullName evidence="1">Uncharacterized protein</fullName>
    </submittedName>
</protein>
<accession>A0ACB8UTH5</accession>
<reference evidence="1" key="1">
    <citation type="journal article" date="2022" name="bioRxiv">
        <title>Population genetic analysis of Ophidiomyces ophidiicola, the causative agent of snake fungal disease, indicates recent introductions to the USA.</title>
        <authorList>
            <person name="Ladner J.T."/>
            <person name="Palmer J.M."/>
            <person name="Ettinger C.L."/>
            <person name="Stajich J.E."/>
            <person name="Farrell T.M."/>
            <person name="Glorioso B.M."/>
            <person name="Lawson B."/>
            <person name="Price S.J."/>
            <person name="Stengle A.G."/>
            <person name="Grear D.A."/>
            <person name="Lorch J.M."/>
        </authorList>
    </citation>
    <scope>NUCLEOTIDE SEQUENCE</scope>
    <source>
        <strain evidence="1">NWHC 24266-5</strain>
    </source>
</reference>
<name>A0ACB8UTH5_9EURO</name>
<evidence type="ECO:0000313" key="1">
    <source>
        <dbReference type="EMBL" id="KAI2384746.1"/>
    </source>
</evidence>
<proteinExistence type="predicted"/>